<dbReference type="GO" id="GO:0016787">
    <property type="term" value="F:hydrolase activity"/>
    <property type="evidence" value="ECO:0007669"/>
    <property type="project" value="UniProtKB-KW"/>
</dbReference>
<dbReference type="InterPro" id="IPR013517">
    <property type="entry name" value="FG-GAP"/>
</dbReference>
<dbReference type="InterPro" id="IPR011049">
    <property type="entry name" value="Serralysin-like_metalloprot_C"/>
</dbReference>
<dbReference type="OrthoDB" id="5558831at2"/>
<evidence type="ECO:0000256" key="4">
    <source>
        <dbReference type="ARBA" id="ARBA00022837"/>
    </source>
</evidence>
<reference evidence="6 7" key="1">
    <citation type="submission" date="2016-12" db="EMBL/GenBank/DDBJ databases">
        <authorList>
            <person name="Song W.-J."/>
            <person name="Kurnit D.M."/>
        </authorList>
    </citation>
    <scope>NUCLEOTIDE SEQUENCE [LARGE SCALE GENOMIC DNA]</scope>
    <source>
        <strain evidence="6 7">175</strain>
    </source>
</reference>
<dbReference type="PANTHER" id="PTHR23221:SF7">
    <property type="entry name" value="PHOSPHATIDYLINOSITOL-GLYCAN-SPECIFIC PHOSPHOLIPASE D"/>
    <property type="match status" value="1"/>
</dbReference>
<dbReference type="SUPFAM" id="SSF69318">
    <property type="entry name" value="Integrin alpha N-terminal domain"/>
    <property type="match status" value="1"/>
</dbReference>
<accession>A0A1Y6D373</accession>
<dbReference type="AlphaFoldDB" id="A0A1Y6D373"/>
<keyword evidence="4" id="KW-0106">Calcium</keyword>
<evidence type="ECO:0000256" key="3">
    <source>
        <dbReference type="ARBA" id="ARBA00022801"/>
    </source>
</evidence>
<dbReference type="SMART" id="SM00191">
    <property type="entry name" value="Int_alpha"/>
    <property type="match status" value="7"/>
</dbReference>
<keyword evidence="7" id="KW-1185">Reference proteome</keyword>
<evidence type="ECO:0000256" key="1">
    <source>
        <dbReference type="ARBA" id="ARBA00022729"/>
    </source>
</evidence>
<dbReference type="InterPro" id="IPR013519">
    <property type="entry name" value="Int_alpha_beta-p"/>
</dbReference>
<dbReference type="InterPro" id="IPR028994">
    <property type="entry name" value="Integrin_alpha_N"/>
</dbReference>
<dbReference type="Pfam" id="PF00353">
    <property type="entry name" value="HemolysinCabind"/>
    <property type="match status" value="4"/>
</dbReference>
<evidence type="ECO:0000256" key="2">
    <source>
        <dbReference type="ARBA" id="ARBA00022737"/>
    </source>
</evidence>
<protein>
    <submittedName>
        <fullName evidence="6">FG-GAP repeat-containing protein</fullName>
    </submittedName>
</protein>
<dbReference type="GO" id="GO:0005509">
    <property type="term" value="F:calcium ion binding"/>
    <property type="evidence" value="ECO:0007669"/>
    <property type="project" value="InterPro"/>
</dbReference>
<dbReference type="InterPro" id="IPR001343">
    <property type="entry name" value="Hemolysn_Ca-bd"/>
</dbReference>
<dbReference type="PRINTS" id="PR00313">
    <property type="entry name" value="CABNDNGRPT"/>
</dbReference>
<evidence type="ECO:0000313" key="7">
    <source>
        <dbReference type="Proteomes" id="UP000192923"/>
    </source>
</evidence>
<keyword evidence="2" id="KW-0677">Repeat</keyword>
<keyword evidence="3" id="KW-0378">Hydrolase</keyword>
<dbReference type="SUPFAM" id="SSF51120">
    <property type="entry name" value="beta-Roll"/>
    <property type="match status" value="2"/>
</dbReference>
<dbReference type="PROSITE" id="PS51470">
    <property type="entry name" value="FG_GAP"/>
    <property type="match status" value="5"/>
</dbReference>
<proteinExistence type="predicted"/>
<name>A0A1Y6D373_9GAMM</name>
<evidence type="ECO:0000256" key="5">
    <source>
        <dbReference type="ARBA" id="ARBA00023180"/>
    </source>
</evidence>
<dbReference type="Gene3D" id="2.130.10.130">
    <property type="entry name" value="Integrin alpha, N-terminal"/>
    <property type="match status" value="4"/>
</dbReference>
<gene>
    <name evidence="6" type="ORF">SAMN02949497_2180</name>
</gene>
<dbReference type="STRING" id="1760988.SAMN02949497_2180"/>
<dbReference type="EMBL" id="FXAM01000001">
    <property type="protein sequence ID" value="SMF94844.1"/>
    <property type="molecule type" value="Genomic_DNA"/>
</dbReference>
<dbReference type="Gene3D" id="2.150.10.10">
    <property type="entry name" value="Serralysin-like metalloprotease, C-terminal"/>
    <property type="match status" value="1"/>
</dbReference>
<keyword evidence="1" id="KW-0732">Signal</keyword>
<dbReference type="PANTHER" id="PTHR23221">
    <property type="entry name" value="GLYCOSYLPHOSPHATIDYLINOSITOL PHOSPHOLIPASE D"/>
    <property type="match status" value="1"/>
</dbReference>
<organism evidence="6 7">
    <name type="scientific">Methylomagnum ishizawai</name>
    <dbReference type="NCBI Taxonomy" id="1760988"/>
    <lineage>
        <taxon>Bacteria</taxon>
        <taxon>Pseudomonadati</taxon>
        <taxon>Pseudomonadota</taxon>
        <taxon>Gammaproteobacteria</taxon>
        <taxon>Methylococcales</taxon>
        <taxon>Methylococcaceae</taxon>
        <taxon>Methylomagnum</taxon>
    </lineage>
</organism>
<dbReference type="Proteomes" id="UP000192923">
    <property type="component" value="Unassembled WGS sequence"/>
</dbReference>
<evidence type="ECO:0000313" key="6">
    <source>
        <dbReference type="EMBL" id="SMF94844.1"/>
    </source>
</evidence>
<sequence>MTTYTFSQLHYKQTLDFDPATDILVFDKPGDHAANLGLRQDGADLLLSLQGMTIRLANLTLGQLSSAHFSFPDGGKLLVGDDTPGTANDNLPNLLIGGGGRDYLNGLGGADLMTGGGGDDVYVVDNPGDIVIEHDADPGQIDSVSSYLAAYSLPDRVERLRLLAPGDSDGTGNSLNNLIHASPGDNIIDGGQGIDTVNFHTGTYGAVGVAANLATGQVSGGSGHDTLLHIENLIGTRFADTLVGDDGKNVLDGGVYGADALYGAGGNDVLRVASLDFAAIDGGTGTDTLALPAGARLDLAQVGPRLHDIEILKAGNSGALLLTADAVRNLSSSTDTLIVQAGADYQVYTDLGWSQGGDAQFQGRTYHTYTQDGTALWLDSAIAQVHLNATLPLAALDGSQGFRIDGAAPGDGLGWVGGAGDINRDGYDDFIVGASETDPQGEFSTVGSAYVLYGTAGGFPAATDLAQLAPEDGFRLDGVDPSAYTGGAVGGAGDVNGDGYADFLIGAAHATPANDYAAGAAYLVFGKAQGYPAVFDLATLDGDNGVRFDGKGSWTFTGGSVGAAGDVNGDGYADIIIGAPGAGVASVVFGKAGGFAAHSDLDLLNGKDGFQMQGGADSTQTGVSVAGAGDINGDGYGDLIVGAMWNQANGHDSGSSYVVFGKAGRFPADMALGQLNGTDGFRLDGSAGQNAGTSVSGIGDINGDGRADLGIGASWADPDQRLGAGSAYVLFGKTGGYAPTQNLDPVDGTQGFRIDGAEWMDRLGIAVAGAGDVNGDGYDDIIVGAFGTAAFDQPYSSSYQGSAYVLFGHAGGFPAHIDVAHLDGSQGFRLDGVGVSPYFGVSVSAAGDINGDGYDDMAIGAPGADPGGKDNAGSGYVLFGRNFTGGAVQQGGTGDDILIGTTGADRFVGGLGNDLMIGKGGADAFSGGAGNDTLRVADLGFLRANGGAGIDTLALDGSGLSLNLAHERGRLEGIERISLTGTGDNTLSMSRRDVADLSDTSNTLRVDGDAGDHYRFSDGGWTQGADVTLVGVDYHSFDNGAVHVLVNAALSAV</sequence>
<dbReference type="Pfam" id="PF01839">
    <property type="entry name" value="FG-GAP"/>
    <property type="match status" value="7"/>
</dbReference>
<dbReference type="RefSeq" id="WP_125468891.1">
    <property type="nucleotide sequence ID" value="NZ_FXAM01000001.1"/>
</dbReference>
<keyword evidence="5" id="KW-0325">Glycoprotein</keyword>